<sequence>MVVVDTLHDVPSPKKHMVLKQGEIMAFTLLQAIAWFPIGLGQPPWHLGFLGQSFEGMRPFAHVTSSPRDESLLLVFVVSTDRVKLRAFLRLVTIDQLMDVPITATSWKGSKVDQNLVKFGHIWKLYDMG</sequence>
<evidence type="ECO:0000313" key="1">
    <source>
        <dbReference type="EMBL" id="MCD9643112.1"/>
    </source>
</evidence>
<dbReference type="EMBL" id="JACEIK010003787">
    <property type="protein sequence ID" value="MCD9643112.1"/>
    <property type="molecule type" value="Genomic_DNA"/>
</dbReference>
<organism evidence="1 2">
    <name type="scientific">Datura stramonium</name>
    <name type="common">Jimsonweed</name>
    <name type="synonym">Common thornapple</name>
    <dbReference type="NCBI Taxonomy" id="4076"/>
    <lineage>
        <taxon>Eukaryota</taxon>
        <taxon>Viridiplantae</taxon>
        <taxon>Streptophyta</taxon>
        <taxon>Embryophyta</taxon>
        <taxon>Tracheophyta</taxon>
        <taxon>Spermatophyta</taxon>
        <taxon>Magnoliopsida</taxon>
        <taxon>eudicotyledons</taxon>
        <taxon>Gunneridae</taxon>
        <taxon>Pentapetalae</taxon>
        <taxon>asterids</taxon>
        <taxon>lamiids</taxon>
        <taxon>Solanales</taxon>
        <taxon>Solanaceae</taxon>
        <taxon>Solanoideae</taxon>
        <taxon>Datureae</taxon>
        <taxon>Datura</taxon>
    </lineage>
</organism>
<gene>
    <name evidence="1" type="ORF">HAX54_030265</name>
</gene>
<proteinExistence type="predicted"/>
<comment type="caution">
    <text evidence="1">The sequence shown here is derived from an EMBL/GenBank/DDBJ whole genome shotgun (WGS) entry which is preliminary data.</text>
</comment>
<evidence type="ECO:0000313" key="2">
    <source>
        <dbReference type="Proteomes" id="UP000823775"/>
    </source>
</evidence>
<reference evidence="1 2" key="1">
    <citation type="journal article" date="2021" name="BMC Genomics">
        <title>Datura genome reveals duplications of psychoactive alkaloid biosynthetic genes and high mutation rate following tissue culture.</title>
        <authorList>
            <person name="Rajewski A."/>
            <person name="Carter-House D."/>
            <person name="Stajich J."/>
            <person name="Litt A."/>
        </authorList>
    </citation>
    <scope>NUCLEOTIDE SEQUENCE [LARGE SCALE GENOMIC DNA]</scope>
    <source>
        <strain evidence="1">AR-01</strain>
    </source>
</reference>
<accession>A0ABS8V828</accession>
<dbReference type="Proteomes" id="UP000823775">
    <property type="component" value="Unassembled WGS sequence"/>
</dbReference>
<name>A0ABS8V828_DATST</name>
<protein>
    <submittedName>
        <fullName evidence="1">Uncharacterized protein</fullName>
    </submittedName>
</protein>
<keyword evidence="2" id="KW-1185">Reference proteome</keyword>
<feature type="non-terminal residue" evidence="1">
    <location>
        <position position="129"/>
    </location>
</feature>